<evidence type="ECO:0000256" key="10">
    <source>
        <dbReference type="RuleBase" id="RU003826"/>
    </source>
</evidence>
<dbReference type="CDD" id="cd00564">
    <property type="entry name" value="TMP_TenI"/>
    <property type="match status" value="1"/>
</dbReference>
<comment type="caution">
    <text evidence="9">Lacks conserved residue(s) required for the propagation of feature annotation.</text>
</comment>
<comment type="catalytic activity">
    <reaction evidence="7 9 10">
        <text>2-(2-carboxy-4-methylthiazol-5-yl)ethyl phosphate + 4-amino-2-methyl-5-(diphosphooxymethyl)pyrimidine + 2 H(+) = thiamine phosphate + CO2 + diphosphate</text>
        <dbReference type="Rhea" id="RHEA:47848"/>
        <dbReference type="ChEBI" id="CHEBI:15378"/>
        <dbReference type="ChEBI" id="CHEBI:16526"/>
        <dbReference type="ChEBI" id="CHEBI:33019"/>
        <dbReference type="ChEBI" id="CHEBI:37575"/>
        <dbReference type="ChEBI" id="CHEBI:57841"/>
        <dbReference type="ChEBI" id="CHEBI:62890"/>
        <dbReference type="EC" id="2.5.1.3"/>
    </reaction>
</comment>
<keyword evidence="4 9" id="KW-0460">Magnesium</keyword>
<protein>
    <recommendedName>
        <fullName evidence="9">Thiamine-phosphate synthase</fullName>
        <shortName evidence="9">TP synthase</shortName>
        <shortName evidence="9">TPS</shortName>
        <ecNumber evidence="9">2.5.1.3</ecNumber>
    </recommendedName>
    <alternativeName>
        <fullName evidence="9">Thiamine-phosphate pyrophosphorylase</fullName>
        <shortName evidence="9">TMP pyrophosphorylase</shortName>
        <shortName evidence="9">TMP-PPase</shortName>
    </alternativeName>
</protein>
<evidence type="ECO:0000256" key="5">
    <source>
        <dbReference type="ARBA" id="ARBA00022977"/>
    </source>
</evidence>
<evidence type="ECO:0000256" key="2">
    <source>
        <dbReference type="ARBA" id="ARBA00022679"/>
    </source>
</evidence>
<feature type="binding site" evidence="9">
    <location>
        <position position="66"/>
    </location>
    <ligand>
        <name>Mg(2+)</name>
        <dbReference type="ChEBI" id="CHEBI:18420"/>
    </ligand>
</feature>
<comment type="pathway">
    <text evidence="1 9 11">Cofactor biosynthesis; thiamine diphosphate biosynthesis; thiamine phosphate from 4-amino-2-methyl-5-diphosphomethylpyrimidine and 4-methyl-5-(2-phosphoethyl)-thiazole: step 1/1.</text>
</comment>
<evidence type="ECO:0000256" key="3">
    <source>
        <dbReference type="ARBA" id="ARBA00022723"/>
    </source>
</evidence>
<proteinExistence type="inferred from homology"/>
<organism evidence="13 14">
    <name type="scientific">Myroides odoratus</name>
    <name type="common">Flavobacterium odoratum</name>
    <dbReference type="NCBI Taxonomy" id="256"/>
    <lineage>
        <taxon>Bacteria</taxon>
        <taxon>Pseudomonadati</taxon>
        <taxon>Bacteroidota</taxon>
        <taxon>Flavobacteriia</taxon>
        <taxon>Flavobacteriales</taxon>
        <taxon>Flavobacteriaceae</taxon>
        <taxon>Myroides</taxon>
    </lineage>
</organism>
<comment type="function">
    <text evidence="9">Condenses 4-methyl-5-(beta-hydroxyethyl)thiazole monophosphate (THZ-P) and 2-methyl-4-amino-5-hydroxymethyl pyrimidine pyrophosphate (HMP-PP) to form thiamine monophosphate (TMP).</text>
</comment>
<dbReference type="SUPFAM" id="SSF51391">
    <property type="entry name" value="Thiamin phosphate synthase"/>
    <property type="match status" value="1"/>
</dbReference>
<feature type="binding site" evidence="9">
    <location>
        <position position="132"/>
    </location>
    <ligand>
        <name>4-amino-2-methyl-5-(diphosphooxymethyl)pyrimidine</name>
        <dbReference type="ChEBI" id="CHEBI:57841"/>
    </ligand>
</feature>
<feature type="binding site" evidence="9">
    <location>
        <position position="165"/>
    </location>
    <ligand>
        <name>2-[(2R,5Z)-2-carboxy-4-methylthiazol-5(2H)-ylidene]ethyl phosphate</name>
        <dbReference type="ChEBI" id="CHEBI:62899"/>
    </ligand>
</feature>
<dbReference type="GO" id="GO:0009228">
    <property type="term" value="P:thiamine biosynthetic process"/>
    <property type="evidence" value="ECO:0007669"/>
    <property type="project" value="UniProtKB-KW"/>
</dbReference>
<dbReference type="RefSeq" id="WP_002987818.1">
    <property type="nucleotide sequence ID" value="NZ_CP068108.1"/>
</dbReference>
<dbReference type="PANTHER" id="PTHR20857">
    <property type="entry name" value="THIAMINE-PHOSPHATE PYROPHOSPHORYLASE"/>
    <property type="match status" value="1"/>
</dbReference>
<feature type="binding site" evidence="9">
    <location>
        <begin position="33"/>
        <end position="37"/>
    </location>
    <ligand>
        <name>4-amino-2-methyl-5-(diphosphooxymethyl)pyrimidine</name>
        <dbReference type="ChEBI" id="CHEBI:57841"/>
    </ligand>
</feature>
<gene>
    <name evidence="9 13" type="primary">thiE</name>
    <name evidence="13" type="ORF">I6I88_15835</name>
</gene>
<dbReference type="InterPro" id="IPR036206">
    <property type="entry name" value="ThiamineP_synth_sf"/>
</dbReference>
<dbReference type="InterPro" id="IPR034291">
    <property type="entry name" value="TMP_synthase"/>
</dbReference>
<comment type="cofactor">
    <cofactor evidence="9">
        <name>Mg(2+)</name>
        <dbReference type="ChEBI" id="CHEBI:18420"/>
    </cofactor>
    <text evidence="9">Binds 1 Mg(2+) ion per subunit.</text>
</comment>
<dbReference type="PANTHER" id="PTHR20857:SF15">
    <property type="entry name" value="THIAMINE-PHOSPHATE SYNTHASE"/>
    <property type="match status" value="1"/>
</dbReference>
<evidence type="ECO:0000259" key="12">
    <source>
        <dbReference type="Pfam" id="PF02581"/>
    </source>
</evidence>
<dbReference type="NCBIfam" id="TIGR00693">
    <property type="entry name" value="thiE"/>
    <property type="match status" value="1"/>
</dbReference>
<evidence type="ECO:0000256" key="8">
    <source>
        <dbReference type="ARBA" id="ARBA00047883"/>
    </source>
</evidence>
<dbReference type="EMBL" id="CP068108">
    <property type="protein sequence ID" value="QQT99629.1"/>
    <property type="molecule type" value="Genomic_DNA"/>
</dbReference>
<dbReference type="AlphaFoldDB" id="A0A9Q7EAT2"/>
<evidence type="ECO:0000256" key="11">
    <source>
        <dbReference type="RuleBase" id="RU004253"/>
    </source>
</evidence>
<dbReference type="OrthoDB" id="9812206at2"/>
<evidence type="ECO:0000256" key="4">
    <source>
        <dbReference type="ARBA" id="ARBA00022842"/>
    </source>
</evidence>
<evidence type="ECO:0000256" key="6">
    <source>
        <dbReference type="ARBA" id="ARBA00047334"/>
    </source>
</evidence>
<evidence type="ECO:0000313" key="13">
    <source>
        <dbReference type="EMBL" id="QQT99629.1"/>
    </source>
</evidence>
<keyword evidence="2 9" id="KW-0808">Transferase</keyword>
<feature type="binding site" evidence="9">
    <location>
        <begin position="129"/>
        <end position="131"/>
    </location>
    <ligand>
        <name>2-[(2R,5Z)-2-carboxy-4-methylthiazol-5(2H)-ylidene]ethyl phosphate</name>
        <dbReference type="ChEBI" id="CHEBI:62899"/>
    </ligand>
</feature>
<dbReference type="Gene3D" id="3.20.20.70">
    <property type="entry name" value="Aldolase class I"/>
    <property type="match status" value="1"/>
</dbReference>
<dbReference type="InterPro" id="IPR022998">
    <property type="entry name" value="ThiamineP_synth_TenI"/>
</dbReference>
<dbReference type="Proteomes" id="UP000596202">
    <property type="component" value="Chromosome"/>
</dbReference>
<sequence>MFNPIQYISQGDTPQEQLYHIESVLDAGQRWIQFRFKDTLTSIRWKTAEQVKLLCDSYQATLLINDDPDLALAIDADGVHLGLQDRSIAEARVLLPHKIIGGTANTLQDVKQRLGESCDYIGLGPLRYTPTKKKLSPLLGFEGYQQLLTALTPEEKQTPIVAIGGITLADVPVLQKIGLSGIAVSSLLHQAQSPQQLIQQLNTYFL</sequence>
<dbReference type="GO" id="GO:0005737">
    <property type="term" value="C:cytoplasm"/>
    <property type="evidence" value="ECO:0007669"/>
    <property type="project" value="TreeGrafter"/>
</dbReference>
<keyword evidence="5 9" id="KW-0784">Thiamine biosynthesis</keyword>
<keyword evidence="3 9" id="KW-0479">Metal-binding</keyword>
<dbReference type="GO" id="GO:0009229">
    <property type="term" value="P:thiamine diphosphate biosynthetic process"/>
    <property type="evidence" value="ECO:0007669"/>
    <property type="project" value="UniProtKB-UniRule"/>
</dbReference>
<comment type="similarity">
    <text evidence="9 10">Belongs to the thiamine-phosphate synthase family.</text>
</comment>
<feature type="domain" description="Thiamine phosphate synthase/TenI" evidence="12">
    <location>
        <begin position="12"/>
        <end position="186"/>
    </location>
</feature>
<accession>A0A9Q7EAT2</accession>
<dbReference type="Pfam" id="PF02581">
    <property type="entry name" value="TMP-TENI"/>
    <property type="match status" value="1"/>
</dbReference>
<evidence type="ECO:0000256" key="1">
    <source>
        <dbReference type="ARBA" id="ARBA00005165"/>
    </source>
</evidence>
<feature type="binding site" evidence="9">
    <location>
        <position position="103"/>
    </location>
    <ligand>
        <name>4-amino-2-methyl-5-(diphosphooxymethyl)pyrimidine</name>
        <dbReference type="ChEBI" id="CHEBI:57841"/>
    </ligand>
</feature>
<evidence type="ECO:0000256" key="9">
    <source>
        <dbReference type="HAMAP-Rule" id="MF_00097"/>
    </source>
</evidence>
<feature type="binding site" evidence="9">
    <location>
        <position position="85"/>
    </location>
    <ligand>
        <name>Mg(2+)</name>
        <dbReference type="ChEBI" id="CHEBI:18420"/>
    </ligand>
</feature>
<dbReference type="GeneID" id="93529149"/>
<dbReference type="EC" id="2.5.1.3" evidence="9"/>
<dbReference type="GO" id="GO:0000287">
    <property type="term" value="F:magnesium ion binding"/>
    <property type="evidence" value="ECO:0007669"/>
    <property type="project" value="UniProtKB-UniRule"/>
</dbReference>
<evidence type="ECO:0000256" key="7">
    <source>
        <dbReference type="ARBA" id="ARBA00047851"/>
    </source>
</evidence>
<name>A0A9Q7EAT2_MYROD</name>
<evidence type="ECO:0000313" key="14">
    <source>
        <dbReference type="Proteomes" id="UP000596202"/>
    </source>
</evidence>
<dbReference type="GO" id="GO:0004789">
    <property type="term" value="F:thiamine-phosphate diphosphorylase activity"/>
    <property type="evidence" value="ECO:0007669"/>
    <property type="project" value="UniProtKB-UniRule"/>
</dbReference>
<reference evidence="13 14" key="1">
    <citation type="submission" date="2021-01" db="EMBL/GenBank/DDBJ databases">
        <title>FDA dAtabase for Regulatory Grade micrObial Sequences (FDA-ARGOS): Supporting development and validation of Infectious Disease Dx tests.</title>
        <authorList>
            <person name="Sproer C."/>
            <person name="Gronow S."/>
            <person name="Severitt S."/>
            <person name="Schroder I."/>
            <person name="Tallon L."/>
            <person name="Sadzewicz L."/>
            <person name="Zhao X."/>
            <person name="Boylan J."/>
            <person name="Ott S."/>
            <person name="Bowen H."/>
            <person name="Vavikolanu K."/>
            <person name="Mehta A."/>
            <person name="Aluvathingal J."/>
            <person name="Nadendla S."/>
            <person name="Lowell S."/>
            <person name="Myers T."/>
            <person name="Yan Y."/>
            <person name="Sichtig H."/>
        </authorList>
    </citation>
    <scope>NUCLEOTIDE SEQUENCE [LARGE SCALE GENOMIC DNA]</scope>
    <source>
        <strain evidence="13 14">FDAARGOS_1131</strain>
    </source>
</reference>
<feature type="binding site" evidence="9">
    <location>
        <position position="65"/>
    </location>
    <ligand>
        <name>4-amino-2-methyl-5-(diphosphooxymethyl)pyrimidine</name>
        <dbReference type="ChEBI" id="CHEBI:57841"/>
    </ligand>
</feature>
<dbReference type="InterPro" id="IPR013785">
    <property type="entry name" value="Aldolase_TIM"/>
</dbReference>
<comment type="catalytic activity">
    <reaction evidence="6 9 10">
        <text>4-methyl-5-(2-phosphooxyethyl)-thiazole + 4-amino-2-methyl-5-(diphosphooxymethyl)pyrimidine + H(+) = thiamine phosphate + diphosphate</text>
        <dbReference type="Rhea" id="RHEA:22328"/>
        <dbReference type="ChEBI" id="CHEBI:15378"/>
        <dbReference type="ChEBI" id="CHEBI:33019"/>
        <dbReference type="ChEBI" id="CHEBI:37575"/>
        <dbReference type="ChEBI" id="CHEBI:57841"/>
        <dbReference type="ChEBI" id="CHEBI:58296"/>
        <dbReference type="EC" id="2.5.1.3"/>
    </reaction>
</comment>
<dbReference type="HAMAP" id="MF_00097">
    <property type="entry name" value="TMP_synthase"/>
    <property type="match status" value="1"/>
</dbReference>
<comment type="catalytic activity">
    <reaction evidence="8 9 10">
        <text>2-[(2R,5Z)-2-carboxy-4-methylthiazol-5(2H)-ylidene]ethyl phosphate + 4-amino-2-methyl-5-(diphosphooxymethyl)pyrimidine + 2 H(+) = thiamine phosphate + CO2 + diphosphate</text>
        <dbReference type="Rhea" id="RHEA:47844"/>
        <dbReference type="ChEBI" id="CHEBI:15378"/>
        <dbReference type="ChEBI" id="CHEBI:16526"/>
        <dbReference type="ChEBI" id="CHEBI:33019"/>
        <dbReference type="ChEBI" id="CHEBI:37575"/>
        <dbReference type="ChEBI" id="CHEBI:57841"/>
        <dbReference type="ChEBI" id="CHEBI:62899"/>
        <dbReference type="EC" id="2.5.1.3"/>
    </reaction>
</comment>